<accession>A0A6S6SMQ7</accession>
<sequence length="116" mass="12473">VKLTTAFSLTKVAFQTGSMELTADSKERLDVAAETMKNYDGYTYKIQGHTDSSGNEASNVTLSKNRAESVKAYLVSKGIATASLTAEGFGSSQPIASNETQEGKKANRRVVFEIVK</sequence>
<keyword evidence="3" id="KW-0998">Cell outer membrane</keyword>
<dbReference type="PRINTS" id="PR01021">
    <property type="entry name" value="OMPADOMAIN"/>
</dbReference>
<dbReference type="PANTHER" id="PTHR30329">
    <property type="entry name" value="STATOR ELEMENT OF FLAGELLAR MOTOR COMPLEX"/>
    <property type="match status" value="1"/>
</dbReference>
<dbReference type="InterPro" id="IPR006665">
    <property type="entry name" value="OmpA-like"/>
</dbReference>
<reference evidence="6" key="1">
    <citation type="submission" date="2020-01" db="EMBL/GenBank/DDBJ databases">
        <authorList>
            <person name="Meier V. D."/>
            <person name="Meier V D."/>
        </authorList>
    </citation>
    <scope>NUCLEOTIDE SEQUENCE</scope>
    <source>
        <strain evidence="6">HLG_WM_MAG_03</strain>
    </source>
</reference>
<dbReference type="GO" id="GO:0009279">
    <property type="term" value="C:cell outer membrane"/>
    <property type="evidence" value="ECO:0007669"/>
    <property type="project" value="UniProtKB-SubCell"/>
</dbReference>
<evidence type="ECO:0000256" key="1">
    <source>
        <dbReference type="ARBA" id="ARBA00004442"/>
    </source>
</evidence>
<proteinExistence type="predicted"/>
<dbReference type="Pfam" id="PF00691">
    <property type="entry name" value="OmpA"/>
    <property type="match status" value="1"/>
</dbReference>
<organism evidence="6">
    <name type="scientific">uncultured Sulfurovum sp</name>
    <dbReference type="NCBI Taxonomy" id="269237"/>
    <lineage>
        <taxon>Bacteria</taxon>
        <taxon>Pseudomonadati</taxon>
        <taxon>Campylobacterota</taxon>
        <taxon>Epsilonproteobacteria</taxon>
        <taxon>Campylobacterales</taxon>
        <taxon>Sulfurovaceae</taxon>
        <taxon>Sulfurovum</taxon>
        <taxon>environmental samples</taxon>
    </lineage>
</organism>
<dbReference type="PANTHER" id="PTHR30329:SF21">
    <property type="entry name" value="LIPOPROTEIN YIAD-RELATED"/>
    <property type="match status" value="1"/>
</dbReference>
<dbReference type="InterPro" id="IPR036737">
    <property type="entry name" value="OmpA-like_sf"/>
</dbReference>
<dbReference type="SUPFAM" id="SSF103088">
    <property type="entry name" value="OmpA-like"/>
    <property type="match status" value="1"/>
</dbReference>
<evidence type="ECO:0000256" key="2">
    <source>
        <dbReference type="ARBA" id="ARBA00023136"/>
    </source>
</evidence>
<evidence type="ECO:0000256" key="4">
    <source>
        <dbReference type="PROSITE-ProRule" id="PRU00473"/>
    </source>
</evidence>
<protein>
    <submittedName>
        <fullName evidence="6">OmpA domain protein</fullName>
    </submittedName>
</protein>
<evidence type="ECO:0000256" key="3">
    <source>
        <dbReference type="ARBA" id="ARBA00023237"/>
    </source>
</evidence>
<comment type="subcellular location">
    <subcellularLocation>
        <location evidence="1">Cell outer membrane</location>
    </subcellularLocation>
</comment>
<dbReference type="EMBL" id="CACVAR010000208">
    <property type="protein sequence ID" value="CAA6811618.1"/>
    <property type="molecule type" value="Genomic_DNA"/>
</dbReference>
<feature type="domain" description="OmpA-like" evidence="5">
    <location>
        <begin position="1"/>
        <end position="116"/>
    </location>
</feature>
<dbReference type="CDD" id="cd07185">
    <property type="entry name" value="OmpA_C-like"/>
    <property type="match status" value="1"/>
</dbReference>
<evidence type="ECO:0000313" key="6">
    <source>
        <dbReference type="EMBL" id="CAA6811618.1"/>
    </source>
</evidence>
<name>A0A6S6SMQ7_9BACT</name>
<dbReference type="Gene3D" id="3.30.1330.60">
    <property type="entry name" value="OmpA-like domain"/>
    <property type="match status" value="1"/>
</dbReference>
<feature type="non-terminal residue" evidence="6">
    <location>
        <position position="1"/>
    </location>
</feature>
<dbReference type="InterPro" id="IPR050330">
    <property type="entry name" value="Bact_OuterMem_StrucFunc"/>
</dbReference>
<gene>
    <name evidence="6" type="ORF">HELGO_WM16227</name>
</gene>
<dbReference type="PRINTS" id="PR01023">
    <property type="entry name" value="NAFLGMOTY"/>
</dbReference>
<dbReference type="InterPro" id="IPR006664">
    <property type="entry name" value="OMP_bac"/>
</dbReference>
<dbReference type="AlphaFoldDB" id="A0A6S6SMQ7"/>
<dbReference type="PROSITE" id="PS51123">
    <property type="entry name" value="OMPA_2"/>
    <property type="match status" value="1"/>
</dbReference>
<evidence type="ECO:0000259" key="5">
    <source>
        <dbReference type="PROSITE" id="PS51123"/>
    </source>
</evidence>
<keyword evidence="2 4" id="KW-0472">Membrane</keyword>